<dbReference type="WBParaSite" id="PgR076_g015_t02">
    <property type="protein sequence ID" value="PgR076_g015_t02"/>
    <property type="gene ID" value="PgR076_g015"/>
</dbReference>
<evidence type="ECO:0000313" key="7">
    <source>
        <dbReference type="WBParaSite" id="PgR076_g015_t02"/>
    </source>
</evidence>
<keyword evidence="4 5" id="KW-0472">Membrane</keyword>
<dbReference type="InterPro" id="IPR008952">
    <property type="entry name" value="Tetraspanin_EC2_sf"/>
</dbReference>
<evidence type="ECO:0000256" key="3">
    <source>
        <dbReference type="ARBA" id="ARBA00022989"/>
    </source>
</evidence>
<dbReference type="InterPro" id="IPR018499">
    <property type="entry name" value="Tetraspanin/Peripherin"/>
</dbReference>
<evidence type="ECO:0000256" key="2">
    <source>
        <dbReference type="ARBA" id="ARBA00022692"/>
    </source>
</evidence>
<keyword evidence="2 5" id="KW-0812">Transmembrane</keyword>
<dbReference type="Proteomes" id="UP000887569">
    <property type="component" value="Unplaced"/>
</dbReference>
<keyword evidence="6" id="KW-1185">Reference proteome</keyword>
<dbReference type="Gene3D" id="1.10.1450.10">
    <property type="entry name" value="Tetraspanin"/>
    <property type="match status" value="1"/>
</dbReference>
<feature type="transmembrane region" description="Helical" evidence="5">
    <location>
        <begin position="21"/>
        <end position="41"/>
    </location>
</feature>
<evidence type="ECO:0000313" key="6">
    <source>
        <dbReference type="Proteomes" id="UP000887569"/>
    </source>
</evidence>
<accession>A0A915C0R7</accession>
<comment type="subcellular location">
    <subcellularLocation>
        <location evidence="1">Membrane</location>
        <topology evidence="1">Multi-pass membrane protein</topology>
    </subcellularLocation>
</comment>
<feature type="transmembrane region" description="Helical" evidence="5">
    <location>
        <begin position="47"/>
        <end position="65"/>
    </location>
</feature>
<feature type="transmembrane region" description="Helical" evidence="5">
    <location>
        <begin position="86"/>
        <end position="116"/>
    </location>
</feature>
<reference evidence="7" key="1">
    <citation type="submission" date="2022-11" db="UniProtKB">
        <authorList>
            <consortium name="WormBaseParasite"/>
        </authorList>
    </citation>
    <scope>IDENTIFICATION</scope>
</reference>
<protein>
    <submittedName>
        <fullName evidence="7">Tetraspanin</fullName>
    </submittedName>
</protein>
<name>A0A915C0R7_PARUN</name>
<evidence type="ECO:0000256" key="5">
    <source>
        <dbReference type="SAM" id="Phobius"/>
    </source>
</evidence>
<organism evidence="6 7">
    <name type="scientific">Parascaris univalens</name>
    <name type="common">Nematode worm</name>
    <dbReference type="NCBI Taxonomy" id="6257"/>
    <lineage>
        <taxon>Eukaryota</taxon>
        <taxon>Metazoa</taxon>
        <taxon>Ecdysozoa</taxon>
        <taxon>Nematoda</taxon>
        <taxon>Chromadorea</taxon>
        <taxon>Rhabditida</taxon>
        <taxon>Spirurina</taxon>
        <taxon>Ascaridomorpha</taxon>
        <taxon>Ascaridoidea</taxon>
        <taxon>Ascarididae</taxon>
        <taxon>Parascaris</taxon>
    </lineage>
</organism>
<evidence type="ECO:0000256" key="1">
    <source>
        <dbReference type="ARBA" id="ARBA00004141"/>
    </source>
</evidence>
<dbReference type="Pfam" id="PF00335">
    <property type="entry name" value="Tetraspanin"/>
    <property type="match status" value="1"/>
</dbReference>
<feature type="transmembrane region" description="Helical" evidence="5">
    <location>
        <begin position="289"/>
        <end position="315"/>
    </location>
</feature>
<keyword evidence="3 5" id="KW-1133">Transmembrane helix</keyword>
<evidence type="ECO:0000256" key="4">
    <source>
        <dbReference type="ARBA" id="ARBA00023136"/>
    </source>
</evidence>
<feature type="transmembrane region" description="Helical" evidence="5">
    <location>
        <begin position="128"/>
        <end position="145"/>
    </location>
</feature>
<sequence length="353" mass="39191">MVLLEVEKIWTQKTLLHWNGILAHFGSTTCVILSVTTIRIVLSGSAFIGALLYQIYFFGVLNDAFMRVSDSSGKASRSSRIMASSLIFSTNGLCTIAILLLLAETVTAIFSCLKWYYLVGLSESFNNALSFVLLIVCVFNVNLGLHATEISSTIIGHIAVHIHEDEQLAMSAIDHIQTELHCCGFHTGVNDWIAEIKAQFYDPMERKSVIVINNTTKRMWFALCSEDGLCSVPKSCCRMQTENCNKVGVSYLAAENHTNTNDYEQRMMRSTALYDKSCFSVFEKAVESYSYFTAVAVLFHILTAVFTEAIITAIISRLDGIGRIDLLTGELNGRLQLKPLHSSTSSIFARNLS</sequence>
<proteinExistence type="predicted"/>
<dbReference type="GO" id="GO:0016020">
    <property type="term" value="C:membrane"/>
    <property type="evidence" value="ECO:0007669"/>
    <property type="project" value="UniProtKB-SubCell"/>
</dbReference>
<dbReference type="AlphaFoldDB" id="A0A915C0R7"/>